<protein>
    <submittedName>
        <fullName evidence="1">Uncharacterized protein</fullName>
    </submittedName>
</protein>
<dbReference type="EMBL" id="JBETVU010000013">
    <property type="protein sequence ID" value="MES5150995.1"/>
    <property type="molecule type" value="Genomic_DNA"/>
</dbReference>
<evidence type="ECO:0000313" key="2">
    <source>
        <dbReference type="Proteomes" id="UP001434419"/>
    </source>
</evidence>
<reference evidence="1" key="1">
    <citation type="submission" date="2024-06" db="EMBL/GenBank/DDBJ databases">
        <title>Vaginal Lactobacillus fatty acid response mechanisms reveal a metabolite-targeted strategy for bacterial vaginosis treatment.</title>
        <authorList>
            <person name="Zhu M."/>
            <person name="Blainey P.C."/>
            <person name="Bloom S.M."/>
            <person name="Kwon D.S."/>
        </authorList>
    </citation>
    <scope>NUCLEOTIDE SEQUENCE</scope>
    <source>
        <strain evidence="1">194_F1_1</strain>
    </source>
</reference>
<evidence type="ECO:0000313" key="1">
    <source>
        <dbReference type="EMBL" id="MES5150995.1"/>
    </source>
</evidence>
<accession>A0ABV2BCP9</accession>
<comment type="caution">
    <text evidence="1">The sequence shown here is derived from an EMBL/GenBank/DDBJ whole genome shotgun (WGS) entry which is preliminary data.</text>
</comment>
<gene>
    <name evidence="1" type="ORF">ABVC42_14260</name>
</gene>
<keyword evidence="2" id="KW-1185">Reference proteome</keyword>
<proteinExistence type="predicted"/>
<name>A0ABV2BCP9_9LACO</name>
<dbReference type="RefSeq" id="WP_133476457.1">
    <property type="nucleotide sequence ID" value="NZ_JBETVU010000013.1"/>
</dbReference>
<dbReference type="Proteomes" id="UP001434419">
    <property type="component" value="Unassembled WGS sequence"/>
</dbReference>
<sequence length="201" mass="23950">MINIEEAHKLYDETVTKRGKEFDAQIKGAYKDVEDFVPVPIVDKYLDSLVKERIAEGIDTARFSTKDFLNKMKLNEKWEEKKKELTKKYPLIFGTNYSSGPDVFLNNEVRETCSEILARNQYISVNRYKHTFTWELVDQNRMPKFNFLDKILSRRKDSANFQEYLSESRYERDQEEKEQEETRKMTKFAKILAKELKDSSK</sequence>
<organism evidence="1 2">
    <name type="scientific">Lactobacillus crispatus</name>
    <dbReference type="NCBI Taxonomy" id="47770"/>
    <lineage>
        <taxon>Bacteria</taxon>
        <taxon>Bacillati</taxon>
        <taxon>Bacillota</taxon>
        <taxon>Bacilli</taxon>
        <taxon>Lactobacillales</taxon>
        <taxon>Lactobacillaceae</taxon>
        <taxon>Lactobacillus</taxon>
    </lineage>
</organism>